<keyword evidence="2" id="KW-1185">Reference proteome</keyword>
<dbReference type="Proteomes" id="UP001500503">
    <property type="component" value="Unassembled WGS sequence"/>
</dbReference>
<gene>
    <name evidence="1" type="ORF">GCM10023191_068090</name>
</gene>
<dbReference type="EMBL" id="BAABHF010000042">
    <property type="protein sequence ID" value="GAA4508385.1"/>
    <property type="molecule type" value="Genomic_DNA"/>
</dbReference>
<evidence type="ECO:0008006" key="3">
    <source>
        <dbReference type="Google" id="ProtNLM"/>
    </source>
</evidence>
<comment type="caution">
    <text evidence="1">The sequence shown here is derived from an EMBL/GenBank/DDBJ whole genome shotgun (WGS) entry which is preliminary data.</text>
</comment>
<evidence type="ECO:0000313" key="1">
    <source>
        <dbReference type="EMBL" id="GAA4508385.1"/>
    </source>
</evidence>
<name>A0ABP8QSB7_9ACTN</name>
<proteinExistence type="predicted"/>
<protein>
    <recommendedName>
        <fullName evidence="3">Post-SET domain-containing protein</fullName>
    </recommendedName>
</protein>
<organism evidence="1 2">
    <name type="scientific">Actinoallomurus oryzae</name>
    <dbReference type="NCBI Taxonomy" id="502180"/>
    <lineage>
        <taxon>Bacteria</taxon>
        <taxon>Bacillati</taxon>
        <taxon>Actinomycetota</taxon>
        <taxon>Actinomycetes</taxon>
        <taxon>Streptosporangiales</taxon>
        <taxon>Thermomonosporaceae</taxon>
        <taxon>Actinoallomurus</taxon>
    </lineage>
</organism>
<sequence>MNEECGRCYGSCECSWSVSVEVRQINAIILPVKIARQVKLVPDARQASALERTLPAINEAANWVAAVGFEHFGLKRRSVSCGSCVTAN</sequence>
<reference evidence="2" key="1">
    <citation type="journal article" date="2019" name="Int. J. Syst. Evol. Microbiol.">
        <title>The Global Catalogue of Microorganisms (GCM) 10K type strain sequencing project: providing services to taxonomists for standard genome sequencing and annotation.</title>
        <authorList>
            <consortium name="The Broad Institute Genomics Platform"/>
            <consortium name="The Broad Institute Genome Sequencing Center for Infectious Disease"/>
            <person name="Wu L."/>
            <person name="Ma J."/>
        </authorList>
    </citation>
    <scope>NUCLEOTIDE SEQUENCE [LARGE SCALE GENOMIC DNA]</scope>
    <source>
        <strain evidence="2">JCM 17933</strain>
    </source>
</reference>
<evidence type="ECO:0000313" key="2">
    <source>
        <dbReference type="Proteomes" id="UP001500503"/>
    </source>
</evidence>
<accession>A0ABP8QSB7</accession>